<sequence>MRADRLLRIVFRLQGRGVVSASTLARELEVSARTIRRDMIALSAAGVPVYSTRGGAGGWALVQDYRTSLTGLSTTEALATIVGRPRGILADLGLDEPGEDLILKLLAAVAPAAREHAEHARQRIHIDPTRYWDTVANDPLPLLPPLLAAIWDDRVVELEYGLGHRSTRVAPYGLVRKGTRWYLVGQADGKLRLYRVSRIHELATTEETFERPDGFDLASHWEQSQDEYARRFGSYRIRLKLRGDALVRAGWAYARSKRFADPDEDGWVEAEFDTEDYDSAIGLVGSLGADLIVEEPDHVREVLIENARRQLELNR</sequence>
<keyword evidence="1" id="KW-0805">Transcription regulation</keyword>
<dbReference type="InterPro" id="IPR036388">
    <property type="entry name" value="WH-like_DNA-bd_sf"/>
</dbReference>
<gene>
    <name evidence="5" type="ORF">ACFOUW_37200</name>
</gene>
<dbReference type="Proteomes" id="UP001595699">
    <property type="component" value="Unassembled WGS sequence"/>
</dbReference>
<proteinExistence type="predicted"/>
<dbReference type="Pfam" id="PF25583">
    <property type="entry name" value="WCX"/>
    <property type="match status" value="1"/>
</dbReference>
<evidence type="ECO:0000313" key="5">
    <source>
        <dbReference type="EMBL" id="MFC3766514.1"/>
    </source>
</evidence>
<dbReference type="InterPro" id="IPR057727">
    <property type="entry name" value="WCX_dom"/>
</dbReference>
<comment type="caution">
    <text evidence="5">The sequence shown here is derived from an EMBL/GenBank/DDBJ whole genome shotgun (WGS) entry which is preliminary data.</text>
</comment>
<dbReference type="PANTHER" id="PTHR34580">
    <property type="match status" value="1"/>
</dbReference>
<dbReference type="PROSITE" id="PS52050">
    <property type="entry name" value="WYL"/>
    <property type="match status" value="1"/>
</dbReference>
<name>A0ABV7YQQ1_9ACTN</name>
<dbReference type="RefSeq" id="WP_205121883.1">
    <property type="nucleotide sequence ID" value="NZ_JAFBCM010000001.1"/>
</dbReference>
<evidence type="ECO:0000256" key="2">
    <source>
        <dbReference type="ARBA" id="ARBA00023125"/>
    </source>
</evidence>
<keyword evidence="2" id="KW-0238">DNA-binding</keyword>
<dbReference type="InterPro" id="IPR013196">
    <property type="entry name" value="HTH_11"/>
</dbReference>
<keyword evidence="3" id="KW-0804">Transcription</keyword>
<dbReference type="PROSITE" id="PS51000">
    <property type="entry name" value="HTH_DEOR_2"/>
    <property type="match status" value="1"/>
</dbReference>
<dbReference type="Pfam" id="PF13280">
    <property type="entry name" value="WYL"/>
    <property type="match status" value="1"/>
</dbReference>
<dbReference type="InterPro" id="IPR018356">
    <property type="entry name" value="Tscrpt_reg_HTH_DeoR_CS"/>
</dbReference>
<reference evidence="6" key="1">
    <citation type="journal article" date="2019" name="Int. J. Syst. Evol. Microbiol.">
        <title>The Global Catalogue of Microorganisms (GCM) 10K type strain sequencing project: providing services to taxonomists for standard genome sequencing and annotation.</title>
        <authorList>
            <consortium name="The Broad Institute Genomics Platform"/>
            <consortium name="The Broad Institute Genome Sequencing Center for Infectious Disease"/>
            <person name="Wu L."/>
            <person name="Ma J."/>
        </authorList>
    </citation>
    <scope>NUCLEOTIDE SEQUENCE [LARGE SCALE GENOMIC DNA]</scope>
    <source>
        <strain evidence="6">CGMCC 4.7241</strain>
    </source>
</reference>
<dbReference type="PROSITE" id="PS00894">
    <property type="entry name" value="HTH_DEOR_1"/>
    <property type="match status" value="1"/>
</dbReference>
<evidence type="ECO:0000256" key="3">
    <source>
        <dbReference type="ARBA" id="ARBA00023163"/>
    </source>
</evidence>
<dbReference type="SUPFAM" id="SSF46785">
    <property type="entry name" value="Winged helix' DNA-binding domain"/>
    <property type="match status" value="1"/>
</dbReference>
<dbReference type="InterPro" id="IPR026881">
    <property type="entry name" value="WYL_dom"/>
</dbReference>
<organism evidence="5 6">
    <name type="scientific">Tenggerimyces flavus</name>
    <dbReference type="NCBI Taxonomy" id="1708749"/>
    <lineage>
        <taxon>Bacteria</taxon>
        <taxon>Bacillati</taxon>
        <taxon>Actinomycetota</taxon>
        <taxon>Actinomycetes</taxon>
        <taxon>Propionibacteriales</taxon>
        <taxon>Nocardioidaceae</taxon>
        <taxon>Tenggerimyces</taxon>
    </lineage>
</organism>
<evidence type="ECO:0000256" key="1">
    <source>
        <dbReference type="ARBA" id="ARBA00023015"/>
    </source>
</evidence>
<protein>
    <submittedName>
        <fullName evidence="5">Helix-turn-helix transcriptional regulator</fullName>
    </submittedName>
</protein>
<accession>A0ABV7YQQ1</accession>
<dbReference type="Gene3D" id="1.10.10.10">
    <property type="entry name" value="Winged helix-like DNA-binding domain superfamily/Winged helix DNA-binding domain"/>
    <property type="match status" value="1"/>
</dbReference>
<dbReference type="EMBL" id="JBHRZH010000055">
    <property type="protein sequence ID" value="MFC3766514.1"/>
    <property type="molecule type" value="Genomic_DNA"/>
</dbReference>
<dbReference type="InterPro" id="IPR001034">
    <property type="entry name" value="DeoR_HTH"/>
</dbReference>
<feature type="domain" description="HTH deoR-type" evidence="4">
    <location>
        <begin position="2"/>
        <end position="58"/>
    </location>
</feature>
<dbReference type="PANTHER" id="PTHR34580:SF1">
    <property type="entry name" value="PROTEIN PAFC"/>
    <property type="match status" value="1"/>
</dbReference>
<dbReference type="InterPro" id="IPR051534">
    <property type="entry name" value="CBASS_pafABC_assoc_protein"/>
</dbReference>
<dbReference type="SMART" id="SM00420">
    <property type="entry name" value="HTH_DEOR"/>
    <property type="match status" value="1"/>
</dbReference>
<dbReference type="Pfam" id="PF08279">
    <property type="entry name" value="HTH_11"/>
    <property type="match status" value="1"/>
</dbReference>
<evidence type="ECO:0000313" key="6">
    <source>
        <dbReference type="Proteomes" id="UP001595699"/>
    </source>
</evidence>
<dbReference type="InterPro" id="IPR036390">
    <property type="entry name" value="WH_DNA-bd_sf"/>
</dbReference>
<keyword evidence="6" id="KW-1185">Reference proteome</keyword>
<evidence type="ECO:0000259" key="4">
    <source>
        <dbReference type="PROSITE" id="PS51000"/>
    </source>
</evidence>